<evidence type="ECO:0000313" key="3">
    <source>
        <dbReference type="Proteomes" id="UP000198287"/>
    </source>
</evidence>
<accession>A0A226CVN9</accession>
<comment type="caution">
    <text evidence="2">The sequence shown here is derived from an EMBL/GenBank/DDBJ whole genome shotgun (WGS) entry which is preliminary data.</text>
</comment>
<keyword evidence="3" id="KW-1185">Reference proteome</keyword>
<feature type="chain" id="PRO_5012240207" description="Secreted protein" evidence="1">
    <location>
        <begin position="18"/>
        <end position="179"/>
    </location>
</feature>
<gene>
    <name evidence="2" type="ORF">Fcan01_27754</name>
</gene>
<name>A0A226CVN9_FOLCA</name>
<dbReference type="AlphaFoldDB" id="A0A226CVN9"/>
<protein>
    <recommendedName>
        <fullName evidence="4">Secreted protein</fullName>
    </recommendedName>
</protein>
<keyword evidence="1" id="KW-0732">Signal</keyword>
<proteinExistence type="predicted"/>
<evidence type="ECO:0008006" key="4">
    <source>
        <dbReference type="Google" id="ProtNLM"/>
    </source>
</evidence>
<reference evidence="2 3" key="1">
    <citation type="submission" date="2015-12" db="EMBL/GenBank/DDBJ databases">
        <title>The genome of Folsomia candida.</title>
        <authorList>
            <person name="Faddeeva A."/>
            <person name="Derks M.F."/>
            <person name="Anvar Y."/>
            <person name="Smit S."/>
            <person name="Van Straalen N."/>
            <person name="Roelofs D."/>
        </authorList>
    </citation>
    <scope>NUCLEOTIDE SEQUENCE [LARGE SCALE GENOMIC DNA]</scope>
    <source>
        <strain evidence="2 3">VU population</strain>
        <tissue evidence="2">Whole body</tissue>
    </source>
</reference>
<evidence type="ECO:0000256" key="1">
    <source>
        <dbReference type="SAM" id="SignalP"/>
    </source>
</evidence>
<dbReference type="Proteomes" id="UP000198287">
    <property type="component" value="Unassembled WGS sequence"/>
</dbReference>
<evidence type="ECO:0000313" key="2">
    <source>
        <dbReference type="EMBL" id="OXA37465.1"/>
    </source>
</evidence>
<dbReference type="EMBL" id="LNIX01000056">
    <property type="protein sequence ID" value="OXA37465.1"/>
    <property type="molecule type" value="Genomic_DNA"/>
</dbReference>
<feature type="signal peptide" evidence="1">
    <location>
        <begin position="1"/>
        <end position="17"/>
    </location>
</feature>
<organism evidence="2 3">
    <name type="scientific">Folsomia candida</name>
    <name type="common">Springtail</name>
    <dbReference type="NCBI Taxonomy" id="158441"/>
    <lineage>
        <taxon>Eukaryota</taxon>
        <taxon>Metazoa</taxon>
        <taxon>Ecdysozoa</taxon>
        <taxon>Arthropoda</taxon>
        <taxon>Hexapoda</taxon>
        <taxon>Collembola</taxon>
        <taxon>Entomobryomorpha</taxon>
        <taxon>Isotomoidea</taxon>
        <taxon>Isotomidae</taxon>
        <taxon>Proisotominae</taxon>
        <taxon>Folsomia</taxon>
    </lineage>
</organism>
<sequence length="179" mass="19418">MTTLLSFVLIGIIGSQAVTMPYPAVTLGMGEMAACIGCIQRNNTYAVWEAEEQVHPRGSGAHVEAILDDPCRITHAIFTRTNQLIPLTKPQFKMLKTTVGLLLLALSGAPSTQQLPSLTLGFGELIQCAACLDRAILMRKWDCLSFIPKEKQTLLALMGGPEVAWVEWLVCPLGPGLQN</sequence>